<dbReference type="GO" id="GO:0004553">
    <property type="term" value="F:hydrolase activity, hydrolyzing O-glycosyl compounds"/>
    <property type="evidence" value="ECO:0007669"/>
    <property type="project" value="InterPro"/>
</dbReference>
<dbReference type="NCBIfam" id="NF033679">
    <property type="entry name" value="DNRLRE_dom"/>
    <property type="match status" value="1"/>
</dbReference>
<evidence type="ECO:0000256" key="3">
    <source>
        <dbReference type="ARBA" id="ARBA00022729"/>
    </source>
</evidence>
<dbReference type="Gene3D" id="3.20.20.80">
    <property type="entry name" value="Glycosidases"/>
    <property type="match status" value="1"/>
</dbReference>
<sequence>MRRTKLQKSVTALAALVAGAGTAMVASAPAAAATGELNLAAADDAYVSSGRKDTTFGGEDKLAIGRLDGDTKIGFVKFLVPAGARVTGARLRLITVGGAAGTVTLRRTDNGWTERQLTAANAPAPGAVVGSVTPPAGAEELTFDLGAAVTGPGVYSFAVQSSAANAVTRLRSAEGKWGGPVLTVTTGTAPSSPVVPPATPIEDEDMPPPAAEPTTAPTTTAPATTAPTTTAPATTAPATTAPATTAPATTAPATGEPTPTPPAPVDPPQGECVTGAKLVPSCGVLWGAAAGGFTDAPRDEALKDWEKLSGRTASIFHAYHKGDEPFPTKAETAMARDAAHPRVLLLNWKIAYGSTWAKVARGEQDARIDRFAARIKGGFSEKFFLVLNHEPENDVVARAGSGWEAKDFAAMYRHTILRLRAQGVSNAINVMAYMGNEKWMAQSWWKDLYPGDDVVDWMGLDSYVSAEKGYYHYGMFADLLDREPATGGLGWYDWAATRHAGKPIMVAEWGVYHRVGKVADKTAGFTSVLPELRKRPGIKAIVYFDTKHDDQGDRDISIDSTKTALAAFRTLAADKLFDVKLR</sequence>
<accession>A0A919JGB9</accession>
<evidence type="ECO:0000256" key="2">
    <source>
        <dbReference type="ARBA" id="ARBA00022525"/>
    </source>
</evidence>
<evidence type="ECO:0000313" key="11">
    <source>
        <dbReference type="Proteomes" id="UP000647172"/>
    </source>
</evidence>
<keyword evidence="5 6" id="KW-0326">Glycosidase</keyword>
<protein>
    <recommendedName>
        <fullName evidence="9">GH26 domain-containing protein</fullName>
    </recommendedName>
</protein>
<dbReference type="PROSITE" id="PS51764">
    <property type="entry name" value="GH26"/>
    <property type="match status" value="1"/>
</dbReference>
<dbReference type="Pfam" id="PF24517">
    <property type="entry name" value="CBM96"/>
    <property type="match status" value="1"/>
</dbReference>
<feature type="chain" id="PRO_5037915844" description="GH26 domain-containing protein" evidence="8">
    <location>
        <begin position="33"/>
        <end position="582"/>
    </location>
</feature>
<evidence type="ECO:0000256" key="8">
    <source>
        <dbReference type="SAM" id="SignalP"/>
    </source>
</evidence>
<evidence type="ECO:0000256" key="1">
    <source>
        <dbReference type="ARBA" id="ARBA00004613"/>
    </source>
</evidence>
<reference evidence="10" key="1">
    <citation type="submission" date="2021-01" db="EMBL/GenBank/DDBJ databases">
        <title>Whole genome shotgun sequence of Actinoplanes nipponensis NBRC 14063.</title>
        <authorList>
            <person name="Komaki H."/>
            <person name="Tamura T."/>
        </authorList>
    </citation>
    <scope>NUCLEOTIDE SEQUENCE</scope>
    <source>
        <strain evidence="10">NBRC 14063</strain>
    </source>
</reference>
<feature type="compositionally biased region" description="Pro residues" evidence="7">
    <location>
        <begin position="258"/>
        <end position="267"/>
    </location>
</feature>
<evidence type="ECO:0000256" key="5">
    <source>
        <dbReference type="ARBA" id="ARBA00023295"/>
    </source>
</evidence>
<feature type="compositionally biased region" description="Low complexity" evidence="7">
    <location>
        <begin position="183"/>
        <end position="192"/>
    </location>
</feature>
<feature type="active site" description="Proton donor" evidence="6">
    <location>
        <position position="390"/>
    </location>
</feature>
<evidence type="ECO:0000256" key="6">
    <source>
        <dbReference type="PROSITE-ProRule" id="PRU01100"/>
    </source>
</evidence>
<comment type="caution">
    <text evidence="10">The sequence shown here is derived from an EMBL/GenBank/DDBJ whole genome shotgun (WGS) entry which is preliminary data.</text>
</comment>
<feature type="active site" description="Nucleophile" evidence="6">
    <location>
        <position position="508"/>
    </location>
</feature>
<dbReference type="AlphaFoldDB" id="A0A919JGB9"/>
<evidence type="ECO:0000313" key="10">
    <source>
        <dbReference type="EMBL" id="GIE48880.1"/>
    </source>
</evidence>
<dbReference type="GO" id="GO:0005576">
    <property type="term" value="C:extracellular region"/>
    <property type="evidence" value="ECO:0007669"/>
    <property type="project" value="UniProtKB-SubCell"/>
</dbReference>
<keyword evidence="3 8" id="KW-0732">Signal</keyword>
<feature type="domain" description="GH26" evidence="9">
    <location>
        <begin position="259"/>
        <end position="574"/>
    </location>
</feature>
<dbReference type="InterPro" id="IPR055372">
    <property type="entry name" value="CBM96"/>
</dbReference>
<feature type="signal peptide" evidence="8">
    <location>
        <begin position="1"/>
        <end position="32"/>
    </location>
</feature>
<keyword evidence="2" id="KW-0964">Secreted</keyword>
<comment type="subcellular location">
    <subcellularLocation>
        <location evidence="1">Secreted</location>
    </subcellularLocation>
</comment>
<name>A0A919JGB9_9ACTN</name>
<proteinExistence type="inferred from homology"/>
<comment type="similarity">
    <text evidence="6">Belongs to the glycosyl hydrolase 26 family.</text>
</comment>
<keyword evidence="4 6" id="KW-0378">Hydrolase</keyword>
<gene>
    <name evidence="10" type="ORF">Ani05nite_24140</name>
</gene>
<evidence type="ECO:0000256" key="4">
    <source>
        <dbReference type="ARBA" id="ARBA00022801"/>
    </source>
</evidence>
<dbReference type="SUPFAM" id="SSF51445">
    <property type="entry name" value="(Trans)glycosidases"/>
    <property type="match status" value="1"/>
</dbReference>
<dbReference type="InterPro" id="IPR017853">
    <property type="entry name" value="GH"/>
</dbReference>
<dbReference type="EMBL" id="BOMQ01000027">
    <property type="protein sequence ID" value="GIE48880.1"/>
    <property type="molecule type" value="Genomic_DNA"/>
</dbReference>
<keyword evidence="11" id="KW-1185">Reference proteome</keyword>
<evidence type="ECO:0000259" key="9">
    <source>
        <dbReference type="PROSITE" id="PS51764"/>
    </source>
</evidence>
<dbReference type="InterPro" id="IPR022790">
    <property type="entry name" value="GH26_dom"/>
</dbReference>
<dbReference type="Proteomes" id="UP000647172">
    <property type="component" value="Unassembled WGS sequence"/>
</dbReference>
<organism evidence="10 11">
    <name type="scientific">Actinoplanes nipponensis</name>
    <dbReference type="NCBI Taxonomy" id="135950"/>
    <lineage>
        <taxon>Bacteria</taxon>
        <taxon>Bacillati</taxon>
        <taxon>Actinomycetota</taxon>
        <taxon>Actinomycetes</taxon>
        <taxon>Micromonosporales</taxon>
        <taxon>Micromonosporaceae</taxon>
        <taxon>Actinoplanes</taxon>
    </lineage>
</organism>
<evidence type="ECO:0000256" key="7">
    <source>
        <dbReference type="SAM" id="MobiDB-lite"/>
    </source>
</evidence>
<feature type="region of interest" description="Disordered" evidence="7">
    <location>
        <begin position="183"/>
        <end position="269"/>
    </location>
</feature>
<dbReference type="RefSeq" id="WP_275410535.1">
    <property type="nucleotide sequence ID" value="NZ_BAAAYJ010000105.1"/>
</dbReference>
<feature type="compositionally biased region" description="Low complexity" evidence="7">
    <location>
        <begin position="212"/>
        <end position="257"/>
    </location>
</feature>